<protein>
    <submittedName>
        <fullName evidence="6">Cyclophane-forming radical SAM/SPASM peptide maturase GrrM/OscB</fullName>
    </submittedName>
</protein>
<keyword evidence="2" id="KW-0479">Metal-binding</keyword>
<dbReference type="Pfam" id="PF04055">
    <property type="entry name" value="Radical_SAM"/>
    <property type="match status" value="1"/>
</dbReference>
<dbReference type="InterPro" id="IPR013785">
    <property type="entry name" value="Aldolase_TIM"/>
</dbReference>
<evidence type="ECO:0000256" key="2">
    <source>
        <dbReference type="ARBA" id="ARBA00022723"/>
    </source>
</evidence>
<dbReference type="SFLD" id="SFLDG01072">
    <property type="entry name" value="dehydrogenase_like"/>
    <property type="match status" value="1"/>
</dbReference>
<dbReference type="InterPro" id="IPR007197">
    <property type="entry name" value="rSAM"/>
</dbReference>
<dbReference type="PROSITE" id="PS51918">
    <property type="entry name" value="RADICAL_SAM"/>
    <property type="match status" value="1"/>
</dbReference>
<evidence type="ECO:0000256" key="4">
    <source>
        <dbReference type="ARBA" id="ARBA00023014"/>
    </source>
</evidence>
<dbReference type="SFLD" id="SFLDG01386">
    <property type="entry name" value="main_SPASM_domain-containing"/>
    <property type="match status" value="1"/>
</dbReference>
<dbReference type="InterPro" id="IPR023867">
    <property type="entry name" value="Sulphatase_maturase_rSAM"/>
</dbReference>
<name>A0ABU5UUG3_NODSP</name>
<gene>
    <name evidence="6" type="primary">grrM</name>
    <name evidence="6" type="ORF">VB695_17765</name>
</gene>
<dbReference type="SFLD" id="SFLDS00029">
    <property type="entry name" value="Radical_SAM"/>
    <property type="match status" value="1"/>
</dbReference>
<sequence length="379" mass="43392">MLAQDLHTRLFILQPTPFCNLDCKYCYLPDRDNKAKISLEIVEASFEKLFSSNMVKDKVYIVWHCGEPLVAGLPFFKEAISILEAVAKKYGKENSYTNGVQTNGLLINEKWCEFFKEKHFSVGVSIDGPEFIHDRHRTTKRGISTHQAVLKGWRLLQQYEVDTNIIGVLTNFSLDYANEIHDFFASLNVQLIGFNMDEVEGTNKISSFSPSDSSLERFKKFMSELYDLVESSKAFAVREFELAKNLILGTQDIEHGENRPFSIISVDHQGNFSTFAPELLTMKSDQYGDFIFGNVLNDSFQSSFNTYKYQKISQSIEQGILLCKESCDYFNMCRGGSASNKYFEQGKFQCDETTYCIFMKKAIIDVVLEKMEKSIANKL</sequence>
<keyword evidence="4" id="KW-0411">Iron-sulfur</keyword>
<dbReference type="Proteomes" id="UP001303285">
    <property type="component" value="Unassembled WGS sequence"/>
</dbReference>
<dbReference type="NCBIfam" id="TIGR04261">
    <property type="entry name" value="rSAM_GlyRichRpt"/>
    <property type="match status" value="1"/>
</dbReference>
<dbReference type="SUPFAM" id="SSF102114">
    <property type="entry name" value="Radical SAM enzymes"/>
    <property type="match status" value="1"/>
</dbReference>
<dbReference type="EMBL" id="JAYGHK010000066">
    <property type="protein sequence ID" value="MEA5609891.1"/>
    <property type="molecule type" value="Genomic_DNA"/>
</dbReference>
<dbReference type="PANTHER" id="PTHR43273">
    <property type="entry name" value="ANAEROBIC SULFATASE-MATURATING ENZYME HOMOLOG ASLB-RELATED"/>
    <property type="match status" value="1"/>
</dbReference>
<dbReference type="InterPro" id="IPR058240">
    <property type="entry name" value="rSAM_sf"/>
</dbReference>
<dbReference type="RefSeq" id="WP_006198942.1">
    <property type="nucleotide sequence ID" value="NZ_JAYGHK010000066.1"/>
</dbReference>
<organism evidence="6 7">
    <name type="scientific">Nodularia spumigena UHCC 0060</name>
    <dbReference type="NCBI Taxonomy" id="3110300"/>
    <lineage>
        <taxon>Bacteria</taxon>
        <taxon>Bacillati</taxon>
        <taxon>Cyanobacteriota</taxon>
        <taxon>Cyanophyceae</taxon>
        <taxon>Nostocales</taxon>
        <taxon>Nodulariaceae</taxon>
        <taxon>Nodularia</taxon>
    </lineage>
</organism>
<dbReference type="Gene3D" id="3.20.20.70">
    <property type="entry name" value="Aldolase class I"/>
    <property type="match status" value="1"/>
</dbReference>
<comment type="caution">
    <text evidence="6">The sequence shown here is derived from an EMBL/GenBank/DDBJ whole genome shotgun (WGS) entry which is preliminary data.</text>
</comment>
<dbReference type="PANTHER" id="PTHR43273:SF8">
    <property type="entry name" value="RADICAL SAM DOMAIN PROTEIN"/>
    <property type="match status" value="1"/>
</dbReference>
<evidence type="ECO:0000313" key="6">
    <source>
        <dbReference type="EMBL" id="MEA5609891.1"/>
    </source>
</evidence>
<evidence type="ECO:0000313" key="7">
    <source>
        <dbReference type="Proteomes" id="UP001303285"/>
    </source>
</evidence>
<dbReference type="SFLD" id="SFLDG01384">
    <property type="entry name" value="thioether_bond_formation_requi"/>
    <property type="match status" value="1"/>
</dbReference>
<evidence type="ECO:0000256" key="3">
    <source>
        <dbReference type="ARBA" id="ARBA00023004"/>
    </source>
</evidence>
<proteinExistence type="predicted"/>
<keyword evidence="1" id="KW-0949">S-adenosyl-L-methionine</keyword>
<keyword evidence="7" id="KW-1185">Reference proteome</keyword>
<dbReference type="CDD" id="cd01335">
    <property type="entry name" value="Radical_SAM"/>
    <property type="match status" value="1"/>
</dbReference>
<accession>A0ABU5UUG3</accession>
<dbReference type="SFLD" id="SFLDG01067">
    <property type="entry name" value="SPASM/twitch_domain_containing"/>
    <property type="match status" value="1"/>
</dbReference>
<reference evidence="6 7" key="1">
    <citation type="submission" date="2023-12" db="EMBL/GenBank/DDBJ databases">
        <title>Baltic Sea Cyanobacteria.</title>
        <authorList>
            <person name="Delbaje E."/>
            <person name="Fewer D.P."/>
            <person name="Shishido T.K."/>
        </authorList>
    </citation>
    <scope>NUCLEOTIDE SEQUENCE [LARGE SCALE GENOMIC DNA]</scope>
    <source>
        <strain evidence="6 7">UHCC 0060</strain>
    </source>
</reference>
<evidence type="ECO:0000259" key="5">
    <source>
        <dbReference type="PROSITE" id="PS51918"/>
    </source>
</evidence>
<feature type="domain" description="Radical SAM core" evidence="5">
    <location>
        <begin position="3"/>
        <end position="238"/>
    </location>
</feature>
<dbReference type="InterPro" id="IPR026357">
    <property type="entry name" value="rSAM_SPASM_GrrM_OscB"/>
</dbReference>
<keyword evidence="3" id="KW-0408">Iron</keyword>
<evidence type="ECO:0000256" key="1">
    <source>
        <dbReference type="ARBA" id="ARBA00022691"/>
    </source>
</evidence>